<evidence type="ECO:0000313" key="4">
    <source>
        <dbReference type="Proteomes" id="UP000230423"/>
    </source>
</evidence>
<keyword evidence="4" id="KW-1185">Reference proteome</keyword>
<dbReference type="PANTHER" id="PTHR41349">
    <property type="match status" value="1"/>
</dbReference>
<sequence>MWGTYQDGWSMKGALAFHVKKINGKAMRASLCLLALTCWLSDCEAQRLRVMTFNIWNSGSHVENGLRKIAKHILLVDPDIVGLQEVQRPDVLPDLLRWMGKPWTGVAGDEFYPDIAILTKHE</sequence>
<evidence type="ECO:0000313" key="3">
    <source>
        <dbReference type="EMBL" id="PIO68943.1"/>
    </source>
</evidence>
<feature type="non-terminal residue" evidence="3">
    <location>
        <position position="122"/>
    </location>
</feature>
<dbReference type="GO" id="GO:0003824">
    <property type="term" value="F:catalytic activity"/>
    <property type="evidence" value="ECO:0007669"/>
    <property type="project" value="InterPro"/>
</dbReference>
<dbReference type="PANTHER" id="PTHR41349:SF1">
    <property type="entry name" value="PROTEIN CBG08683"/>
    <property type="match status" value="1"/>
</dbReference>
<evidence type="ECO:0000259" key="2">
    <source>
        <dbReference type="Pfam" id="PF03372"/>
    </source>
</evidence>
<dbReference type="InterPro" id="IPR005135">
    <property type="entry name" value="Endo/exonuclease/phosphatase"/>
</dbReference>
<dbReference type="InterPro" id="IPR036691">
    <property type="entry name" value="Endo/exonu/phosph_ase_sf"/>
</dbReference>
<dbReference type="Pfam" id="PF03372">
    <property type="entry name" value="Exo_endo_phos"/>
    <property type="match status" value="1"/>
</dbReference>
<dbReference type="SUPFAM" id="SSF56219">
    <property type="entry name" value="DNase I-like"/>
    <property type="match status" value="1"/>
</dbReference>
<accession>A0A2G9UFJ9</accession>
<evidence type="ECO:0000256" key="1">
    <source>
        <dbReference type="SAM" id="SignalP"/>
    </source>
</evidence>
<reference evidence="3 4" key="1">
    <citation type="submission" date="2015-09" db="EMBL/GenBank/DDBJ databases">
        <title>Draft genome of the parasitic nematode Teladorsagia circumcincta isolate WARC Sus (inbred).</title>
        <authorList>
            <person name="Mitreva M."/>
        </authorList>
    </citation>
    <scope>NUCLEOTIDE SEQUENCE [LARGE SCALE GENOMIC DNA]</scope>
    <source>
        <strain evidence="3 4">S</strain>
    </source>
</reference>
<feature type="chain" id="PRO_5013553742" description="Endonuclease/exonuclease/phosphatase domain-containing protein" evidence="1">
    <location>
        <begin position="46"/>
        <end position="122"/>
    </location>
</feature>
<feature type="signal peptide" evidence="1">
    <location>
        <begin position="1"/>
        <end position="45"/>
    </location>
</feature>
<protein>
    <recommendedName>
        <fullName evidence="2">Endonuclease/exonuclease/phosphatase domain-containing protein</fullName>
    </recommendedName>
</protein>
<organism evidence="3 4">
    <name type="scientific">Teladorsagia circumcincta</name>
    <name type="common">Brown stomach worm</name>
    <name type="synonym">Ostertagia circumcincta</name>
    <dbReference type="NCBI Taxonomy" id="45464"/>
    <lineage>
        <taxon>Eukaryota</taxon>
        <taxon>Metazoa</taxon>
        <taxon>Ecdysozoa</taxon>
        <taxon>Nematoda</taxon>
        <taxon>Chromadorea</taxon>
        <taxon>Rhabditida</taxon>
        <taxon>Rhabditina</taxon>
        <taxon>Rhabditomorpha</taxon>
        <taxon>Strongyloidea</taxon>
        <taxon>Trichostrongylidae</taxon>
        <taxon>Teladorsagia</taxon>
    </lineage>
</organism>
<gene>
    <name evidence="3" type="ORF">TELCIR_09255</name>
</gene>
<dbReference type="EMBL" id="KZ346843">
    <property type="protein sequence ID" value="PIO68943.1"/>
    <property type="molecule type" value="Genomic_DNA"/>
</dbReference>
<name>A0A2G9UFJ9_TELCI</name>
<feature type="domain" description="Endonuclease/exonuclease/phosphatase" evidence="2">
    <location>
        <begin position="51"/>
        <end position="96"/>
    </location>
</feature>
<dbReference type="OrthoDB" id="5861051at2759"/>
<dbReference type="Gene3D" id="3.60.10.10">
    <property type="entry name" value="Endonuclease/exonuclease/phosphatase"/>
    <property type="match status" value="1"/>
</dbReference>
<proteinExistence type="predicted"/>
<dbReference type="AlphaFoldDB" id="A0A2G9UFJ9"/>
<dbReference type="Proteomes" id="UP000230423">
    <property type="component" value="Unassembled WGS sequence"/>
</dbReference>
<keyword evidence="1" id="KW-0732">Signal</keyword>